<dbReference type="STRING" id="33528.ENSGAFP00000025221"/>
<name>A0A315VGA7_GAMAF</name>
<keyword evidence="1" id="KW-0880">Kelch repeat</keyword>
<dbReference type="Pfam" id="PF24681">
    <property type="entry name" value="Kelch_KLHDC2_KLHL20_DRC7"/>
    <property type="match status" value="1"/>
</dbReference>
<evidence type="ECO:0000256" key="1">
    <source>
        <dbReference type="ARBA" id="ARBA00022441"/>
    </source>
</evidence>
<feature type="region of interest" description="Disordered" evidence="3">
    <location>
        <begin position="1"/>
        <end position="36"/>
    </location>
</feature>
<reference evidence="5 6" key="1">
    <citation type="journal article" date="2018" name="G3 (Bethesda)">
        <title>A High-Quality Reference Genome for the Invasive Mosquitofish Gambusia affinis Using a Chicago Library.</title>
        <authorList>
            <person name="Hoffberg S.L."/>
            <person name="Troendle N.J."/>
            <person name="Glenn T.C."/>
            <person name="Mahmud O."/>
            <person name="Louha S."/>
            <person name="Chalopin D."/>
            <person name="Bennetzen J.L."/>
            <person name="Mauricio R."/>
        </authorList>
    </citation>
    <scope>NUCLEOTIDE SEQUENCE [LARGE SCALE GENOMIC DNA]</scope>
    <source>
        <strain evidence="5">NE01/NJP1002.9</strain>
        <tissue evidence="5">Muscle</tissue>
    </source>
</reference>
<dbReference type="InterPro" id="IPR015915">
    <property type="entry name" value="Kelch-typ_b-propeller"/>
</dbReference>
<feature type="region of interest" description="Disordered" evidence="3">
    <location>
        <begin position="113"/>
        <end position="162"/>
    </location>
</feature>
<dbReference type="Gene3D" id="2.120.10.80">
    <property type="entry name" value="Kelch-type beta propeller"/>
    <property type="match status" value="2"/>
</dbReference>
<dbReference type="SMART" id="SM00875">
    <property type="entry name" value="BACK"/>
    <property type="match status" value="1"/>
</dbReference>
<dbReference type="InterPro" id="IPR000210">
    <property type="entry name" value="BTB/POZ_dom"/>
</dbReference>
<dbReference type="SMART" id="SM00612">
    <property type="entry name" value="Kelch"/>
    <property type="match status" value="5"/>
</dbReference>
<dbReference type="Pfam" id="PF15355">
    <property type="entry name" value="Chisel"/>
    <property type="match status" value="1"/>
</dbReference>
<dbReference type="Pfam" id="PF07707">
    <property type="entry name" value="BACK"/>
    <property type="match status" value="1"/>
</dbReference>
<dbReference type="PANTHER" id="PTHR45632:SF8">
    <property type="entry name" value="KELCH-LIKE PROTEIN 34"/>
    <property type="match status" value="1"/>
</dbReference>
<dbReference type="PROSITE" id="PS50097">
    <property type="entry name" value="BTB"/>
    <property type="match status" value="1"/>
</dbReference>
<evidence type="ECO:0000313" key="6">
    <source>
        <dbReference type="Proteomes" id="UP000250572"/>
    </source>
</evidence>
<evidence type="ECO:0000256" key="3">
    <source>
        <dbReference type="SAM" id="MobiDB-lite"/>
    </source>
</evidence>
<dbReference type="AlphaFoldDB" id="A0A315VGA7"/>
<dbReference type="SMART" id="SM00225">
    <property type="entry name" value="BTB"/>
    <property type="match status" value="1"/>
</dbReference>
<organism evidence="5 6">
    <name type="scientific">Gambusia affinis</name>
    <name type="common">Western mosquitofish</name>
    <name type="synonym">Heterandria affinis</name>
    <dbReference type="NCBI Taxonomy" id="33528"/>
    <lineage>
        <taxon>Eukaryota</taxon>
        <taxon>Metazoa</taxon>
        <taxon>Chordata</taxon>
        <taxon>Craniata</taxon>
        <taxon>Vertebrata</taxon>
        <taxon>Euteleostomi</taxon>
        <taxon>Actinopterygii</taxon>
        <taxon>Neopterygii</taxon>
        <taxon>Teleostei</taxon>
        <taxon>Neoteleostei</taxon>
        <taxon>Acanthomorphata</taxon>
        <taxon>Ovalentaria</taxon>
        <taxon>Atherinomorphae</taxon>
        <taxon>Cyprinodontiformes</taxon>
        <taxon>Poeciliidae</taxon>
        <taxon>Poeciliinae</taxon>
        <taxon>Gambusia</taxon>
    </lineage>
</organism>
<dbReference type="PANTHER" id="PTHR45632">
    <property type="entry name" value="LD33804P"/>
    <property type="match status" value="1"/>
</dbReference>
<dbReference type="Pfam" id="PF00651">
    <property type="entry name" value="BTB"/>
    <property type="match status" value="1"/>
</dbReference>
<dbReference type="SUPFAM" id="SSF54695">
    <property type="entry name" value="POZ domain"/>
    <property type="match status" value="1"/>
</dbReference>
<keyword evidence="2" id="KW-0677">Repeat</keyword>
<proteinExistence type="predicted"/>
<dbReference type="SUPFAM" id="SSF117281">
    <property type="entry name" value="Kelch motif"/>
    <property type="match status" value="1"/>
</dbReference>
<dbReference type="Proteomes" id="UP000250572">
    <property type="component" value="Unassembled WGS sequence"/>
</dbReference>
<dbReference type="InterPro" id="IPR011705">
    <property type="entry name" value="BACK"/>
</dbReference>
<protein>
    <recommendedName>
        <fullName evidence="4">BTB domain-containing protein</fullName>
    </recommendedName>
</protein>
<evidence type="ECO:0000313" key="5">
    <source>
        <dbReference type="EMBL" id="PWA18152.1"/>
    </source>
</evidence>
<keyword evidence="6" id="KW-1185">Reference proteome</keyword>
<sequence length="793" mass="88058">MLGRFPHLEESRVYRSQSGRAETGQVAGEELRESARPARVATHNRSYEAQWGNLKLPRELLGRSLLGRGRGGREILLLTQQIVARRPKSERCLNSPKIKSQNAEQDEANLNIPMGALRPGAGLPVKRREETADTEEAQPPELPMRPPSLEEKKSLQKLPGPAVNLSELQNKKSELRWSCRVQTVHGVSNSSLQGPNVCMDTYSLLYSSSHRTGLLSGFQRLRDQKKMCDVVLEAGGVSFPCHRSLLASSSDYFWALFGETTAERSADSIRLSALTPEGLEAILNFLYSGWLSISSCTLPVVVEAARYLQVEAALSICEQFMVDGLIADNCCYYANLAEQHFLLNALDAANQTIAKKMAVLLGKSRVDLLGLNFPSLMAVLDADEIPGVKEVDLIRLSLDWLDENGPLPLLKSNLLLSRLRFGLVAPSDLSDLCHGNRAMATPLIRSQLTRALEYHHMGSTQPIAQSRQSTLRGSPNRVLLVGGGVSPDWPEQQVLSFDTSSRKFSSPGFVLPLRLRNPCVCSVGGFLFVIGGEDMKNSNEKSVTVSTSSQAWRYDPRFNHWKKMESMLERRVQFTCCVVEDVIYAIGGRQSNPDSMTYTSLASAEYCDMASGVWRRAAAMPCPLHGHASTVLNKSIYVSGGLPAHQGGIHGSNQDVNREISRECLSWDMTATVWEKRASMSIPRFGHRLATAHGYIYALLGMYEQFCDIERYDPQSNHWTRLKPLANGLFNYGMLTLACGNLLVFGGRRWSDGQQVTVRNVLEYDTKKDQWREIAQLPRPLTGTECTLLPLPD</sequence>
<evidence type="ECO:0000259" key="4">
    <source>
        <dbReference type="PROSITE" id="PS50097"/>
    </source>
</evidence>
<comment type="caution">
    <text evidence="5">The sequence shown here is derived from an EMBL/GenBank/DDBJ whole genome shotgun (WGS) entry which is preliminary data.</text>
</comment>
<dbReference type="InterPro" id="IPR029268">
    <property type="entry name" value="Chisel"/>
</dbReference>
<dbReference type="EMBL" id="NHOQ01002355">
    <property type="protein sequence ID" value="PWA18152.1"/>
    <property type="molecule type" value="Genomic_DNA"/>
</dbReference>
<feature type="domain" description="BTB" evidence="4">
    <location>
        <begin position="228"/>
        <end position="295"/>
    </location>
</feature>
<evidence type="ECO:0000256" key="2">
    <source>
        <dbReference type="ARBA" id="ARBA00022737"/>
    </source>
</evidence>
<dbReference type="Gene3D" id="3.30.710.10">
    <property type="entry name" value="Potassium Channel Kv1.1, Chain A"/>
    <property type="match status" value="1"/>
</dbReference>
<feature type="compositionally biased region" description="Basic and acidic residues" evidence="3">
    <location>
        <begin position="1"/>
        <end position="13"/>
    </location>
</feature>
<gene>
    <name evidence="5" type="ORF">CCH79_00003979</name>
</gene>
<accession>A0A315VGA7</accession>
<dbReference type="InterPro" id="IPR006652">
    <property type="entry name" value="Kelch_1"/>
</dbReference>
<dbReference type="InterPro" id="IPR011333">
    <property type="entry name" value="SKP1/BTB/POZ_sf"/>
</dbReference>